<dbReference type="AlphaFoldDB" id="B9XDQ6"/>
<dbReference type="SUPFAM" id="SSF49785">
    <property type="entry name" value="Galactose-binding domain-like"/>
    <property type="match status" value="1"/>
</dbReference>
<dbReference type="STRING" id="320771.Cflav_PD6477"/>
<dbReference type="InterPro" id="IPR017853">
    <property type="entry name" value="GH"/>
</dbReference>
<evidence type="ECO:0000313" key="4">
    <source>
        <dbReference type="Proteomes" id="UP000003688"/>
    </source>
</evidence>
<comment type="caution">
    <text evidence="3">The sequence shown here is derived from an EMBL/GenBank/DDBJ whole genome shotgun (WGS) entry which is preliminary data.</text>
</comment>
<dbReference type="SUPFAM" id="SSF51445">
    <property type="entry name" value="(Trans)glycosidases"/>
    <property type="match status" value="1"/>
</dbReference>
<dbReference type="Proteomes" id="UP000003688">
    <property type="component" value="Unassembled WGS sequence"/>
</dbReference>
<dbReference type="Gene3D" id="2.60.120.430">
    <property type="entry name" value="Galactose-binding lectin"/>
    <property type="match status" value="1"/>
</dbReference>
<name>B9XDQ6_PEDPL</name>
<protein>
    <recommendedName>
        <fullName evidence="2">Glycoside hydrolase family 44 catalytic domain-containing protein</fullName>
    </recommendedName>
</protein>
<dbReference type="InterPro" id="IPR013780">
    <property type="entry name" value="Glyco_hydro_b"/>
</dbReference>
<keyword evidence="4" id="KW-1185">Reference proteome</keyword>
<evidence type="ECO:0000259" key="2">
    <source>
        <dbReference type="Pfam" id="PF12891"/>
    </source>
</evidence>
<dbReference type="EMBL" id="ABOX02000006">
    <property type="protein sequence ID" value="EEF62202.1"/>
    <property type="molecule type" value="Genomic_DNA"/>
</dbReference>
<dbReference type="Gene3D" id="2.60.40.1180">
    <property type="entry name" value="Golgi alpha-mannosidase II"/>
    <property type="match status" value="1"/>
</dbReference>
<dbReference type="InterPro" id="IPR008979">
    <property type="entry name" value="Galactose-bd-like_sf"/>
</dbReference>
<dbReference type="Pfam" id="PF12891">
    <property type="entry name" value="Glyco_hydro_44"/>
    <property type="match status" value="1"/>
</dbReference>
<keyword evidence="1" id="KW-0732">Signal</keyword>
<accession>B9XDQ6</accession>
<proteinExistence type="predicted"/>
<organism evidence="3 4">
    <name type="scientific">Pedosphaera parvula (strain Ellin514)</name>
    <dbReference type="NCBI Taxonomy" id="320771"/>
    <lineage>
        <taxon>Bacteria</taxon>
        <taxon>Pseudomonadati</taxon>
        <taxon>Verrucomicrobiota</taxon>
        <taxon>Pedosphaerae</taxon>
        <taxon>Pedosphaerales</taxon>
        <taxon>Pedosphaeraceae</taxon>
        <taxon>Pedosphaera</taxon>
    </lineage>
</organism>
<feature type="chain" id="PRO_5002893156" description="Glycoside hydrolase family 44 catalytic domain-containing protein" evidence="1">
    <location>
        <begin position="26"/>
        <end position="754"/>
    </location>
</feature>
<sequence length="754" mass="82154" precursor="true">MACKSFKVFGSVLLLTAMCFSIASADQTVYDDSRQNNWQDWSWSANNFQNTNPVHSGTYSISVVCDGWEALSFENPTFDVTAYTNITFWINGGPTGGQNLIVKAALGAAANSSSYTIPTLPANTWQRITVPLYALGVTNVGDMDRFWIANNTASTIPVFYVDDIVLISAPPPPPPSTNFITIDVAANRHAISPEIYGVAYGTTADLNDLNSPVNRLGGNNTSRYNWQVNGDNRGSDWFFESIGDTSSVAGERGDTFISNSKAAGAQPLITVPMLDWIAKLGPSRGKLASFSIAKYGLQTNHDVYMTDAGNGVKTNGQYVVGNDPNDANIPSTSSYQQNWVQHITNVWHTATNGGLRYYILDNEYSLWHETHRDVHPTGATMDEVRNKMMDYAAKIKAVDPNAIVVGPEEWGWLGYLNSGYDFQTGGSTDRANHGGKDYLPWLLDQFRQSNNVTGKRLLDVFSVHYYPQGSGEFGTNVSTATQLLRNKSTRSLWDTNYVDASWIAQKIYLIPRIKSWVATYYPGCRTAVTEYNWGAEDHMNGATVQADILGIFGREGLDLATRWTTPANTTPTYKAIKLYRNYDGNKSTFGDTSILAAATNIDNVAAFAAQRTNDGALTIMVINKYLANTVPVSLGISNFGNGGSAQVWQLNTNAISHLPNLTYTNAILNATLPAQSVTLFVLPVTATATLKASPGGSQVDVALNGQIGATYILQSSSNLTNWSNNSTGTLTSAQLHWMLPGTNSKTFYRAVKSP</sequence>
<gene>
    <name evidence="3" type="ORF">Cflav_PD6477</name>
</gene>
<evidence type="ECO:0000313" key="3">
    <source>
        <dbReference type="EMBL" id="EEF62202.1"/>
    </source>
</evidence>
<feature type="signal peptide" evidence="1">
    <location>
        <begin position="1"/>
        <end position="25"/>
    </location>
</feature>
<reference evidence="3 4" key="1">
    <citation type="journal article" date="2011" name="J. Bacteriol.">
        <title>Genome sequence of 'Pedosphaera parvula' Ellin514, an aerobic Verrucomicrobial isolate from pasture soil.</title>
        <authorList>
            <person name="Kant R."/>
            <person name="van Passel M.W."/>
            <person name="Sangwan P."/>
            <person name="Palva A."/>
            <person name="Lucas S."/>
            <person name="Copeland A."/>
            <person name="Lapidus A."/>
            <person name="Glavina Del Rio T."/>
            <person name="Dalin E."/>
            <person name="Tice H."/>
            <person name="Bruce D."/>
            <person name="Goodwin L."/>
            <person name="Pitluck S."/>
            <person name="Chertkov O."/>
            <person name="Larimer F.W."/>
            <person name="Land M.L."/>
            <person name="Hauser L."/>
            <person name="Brettin T.S."/>
            <person name="Detter J.C."/>
            <person name="Han S."/>
            <person name="de Vos W.M."/>
            <person name="Janssen P.H."/>
            <person name="Smidt H."/>
        </authorList>
    </citation>
    <scope>NUCLEOTIDE SEQUENCE [LARGE SCALE GENOMIC DNA]</scope>
    <source>
        <strain evidence="3 4">Ellin514</strain>
    </source>
</reference>
<dbReference type="InterPro" id="IPR024745">
    <property type="entry name" value="GH44_cat"/>
</dbReference>
<evidence type="ECO:0000256" key="1">
    <source>
        <dbReference type="SAM" id="SignalP"/>
    </source>
</evidence>
<feature type="domain" description="Glycoside hydrolase family 44 catalytic" evidence="2">
    <location>
        <begin position="231"/>
        <end position="468"/>
    </location>
</feature>
<dbReference type="Gene3D" id="3.20.20.80">
    <property type="entry name" value="Glycosidases"/>
    <property type="match status" value="1"/>
</dbReference>